<dbReference type="EMBL" id="QZEY01000001">
    <property type="protein sequence ID" value="RJL35644.1"/>
    <property type="molecule type" value="Genomic_DNA"/>
</dbReference>
<name>A0A3A4BK21_9ACTN</name>
<comment type="caution">
    <text evidence="2">The sequence shown here is derived from an EMBL/GenBank/DDBJ whole genome shotgun (WGS) entry which is preliminary data.</text>
</comment>
<evidence type="ECO:0000313" key="3">
    <source>
        <dbReference type="Proteomes" id="UP000265768"/>
    </source>
</evidence>
<feature type="compositionally biased region" description="Low complexity" evidence="1">
    <location>
        <begin position="100"/>
        <end position="115"/>
    </location>
</feature>
<proteinExistence type="predicted"/>
<organism evidence="2 3">
    <name type="scientific">Bailinhaonella thermotolerans</name>
    <dbReference type="NCBI Taxonomy" id="1070861"/>
    <lineage>
        <taxon>Bacteria</taxon>
        <taxon>Bacillati</taxon>
        <taxon>Actinomycetota</taxon>
        <taxon>Actinomycetes</taxon>
        <taxon>Streptosporangiales</taxon>
        <taxon>Streptosporangiaceae</taxon>
        <taxon>Bailinhaonella</taxon>
    </lineage>
</organism>
<evidence type="ECO:0000256" key="1">
    <source>
        <dbReference type="SAM" id="MobiDB-lite"/>
    </source>
</evidence>
<evidence type="ECO:0000313" key="2">
    <source>
        <dbReference type="EMBL" id="RJL35644.1"/>
    </source>
</evidence>
<dbReference type="AlphaFoldDB" id="A0A3A4BK21"/>
<keyword evidence="3" id="KW-1185">Reference proteome</keyword>
<accession>A0A3A4BK21</accession>
<protein>
    <submittedName>
        <fullName evidence="2">Uncharacterized protein</fullName>
    </submittedName>
</protein>
<feature type="region of interest" description="Disordered" evidence="1">
    <location>
        <begin position="100"/>
        <end position="123"/>
    </location>
</feature>
<reference evidence="2 3" key="1">
    <citation type="submission" date="2018-09" db="EMBL/GenBank/DDBJ databases">
        <title>YIM 75507 draft genome.</title>
        <authorList>
            <person name="Tang S."/>
            <person name="Feng Y."/>
        </authorList>
    </citation>
    <scope>NUCLEOTIDE SEQUENCE [LARGE SCALE GENOMIC DNA]</scope>
    <source>
        <strain evidence="2 3">YIM 75507</strain>
    </source>
</reference>
<dbReference type="RefSeq" id="WP_119924618.1">
    <property type="nucleotide sequence ID" value="NZ_QZEY01000001.1"/>
</dbReference>
<dbReference type="Proteomes" id="UP000265768">
    <property type="component" value="Unassembled WGS sequence"/>
</dbReference>
<sequence length="123" mass="12862">MARSVLDDPVLTGEWPPAGHARVAARAGAVRGGDFRRAPARREWATPFLDDDALAAARVRAVTEFGVVVRRPRRLQDMPGVGTSAAGRRDVRIVQAAAPHVSAAQAAAPRAGSPPCLRAGSPP</sequence>
<gene>
    <name evidence="2" type="ORF">D5H75_02320</name>
</gene>